<comment type="caution">
    <text evidence="2">The sequence shown here is derived from an EMBL/GenBank/DDBJ whole genome shotgun (WGS) entry which is preliminary data.</text>
</comment>
<dbReference type="Proteomes" id="UP001066276">
    <property type="component" value="Chromosome 6"/>
</dbReference>
<feature type="region of interest" description="Disordered" evidence="1">
    <location>
        <begin position="84"/>
        <end position="108"/>
    </location>
</feature>
<keyword evidence="3" id="KW-1185">Reference proteome</keyword>
<feature type="compositionally biased region" description="Basic and acidic residues" evidence="1">
    <location>
        <begin position="89"/>
        <end position="108"/>
    </location>
</feature>
<dbReference type="AlphaFoldDB" id="A0AAV7QGK2"/>
<reference evidence="2" key="1">
    <citation type="journal article" date="2022" name="bioRxiv">
        <title>Sequencing and chromosome-scale assembly of the giantPleurodeles waltlgenome.</title>
        <authorList>
            <person name="Brown T."/>
            <person name="Elewa A."/>
            <person name="Iarovenko S."/>
            <person name="Subramanian E."/>
            <person name="Araus A.J."/>
            <person name="Petzold A."/>
            <person name="Susuki M."/>
            <person name="Suzuki K.-i.T."/>
            <person name="Hayashi T."/>
            <person name="Toyoda A."/>
            <person name="Oliveira C."/>
            <person name="Osipova E."/>
            <person name="Leigh N.D."/>
            <person name="Simon A."/>
            <person name="Yun M.H."/>
        </authorList>
    </citation>
    <scope>NUCLEOTIDE SEQUENCE</scope>
    <source>
        <strain evidence="2">20211129_DDA</strain>
        <tissue evidence="2">Liver</tissue>
    </source>
</reference>
<accession>A0AAV7QGK2</accession>
<gene>
    <name evidence="2" type="ORF">NDU88_005200</name>
</gene>
<evidence type="ECO:0000256" key="1">
    <source>
        <dbReference type="SAM" id="MobiDB-lite"/>
    </source>
</evidence>
<evidence type="ECO:0000313" key="3">
    <source>
        <dbReference type="Proteomes" id="UP001066276"/>
    </source>
</evidence>
<name>A0AAV7QGK2_PLEWA</name>
<proteinExistence type="predicted"/>
<dbReference type="EMBL" id="JANPWB010000010">
    <property type="protein sequence ID" value="KAJ1138819.1"/>
    <property type="molecule type" value="Genomic_DNA"/>
</dbReference>
<evidence type="ECO:0000313" key="2">
    <source>
        <dbReference type="EMBL" id="KAJ1138819.1"/>
    </source>
</evidence>
<protein>
    <submittedName>
        <fullName evidence="2">Uncharacterized protein</fullName>
    </submittedName>
</protein>
<organism evidence="2 3">
    <name type="scientific">Pleurodeles waltl</name>
    <name type="common">Iberian ribbed newt</name>
    <dbReference type="NCBI Taxonomy" id="8319"/>
    <lineage>
        <taxon>Eukaryota</taxon>
        <taxon>Metazoa</taxon>
        <taxon>Chordata</taxon>
        <taxon>Craniata</taxon>
        <taxon>Vertebrata</taxon>
        <taxon>Euteleostomi</taxon>
        <taxon>Amphibia</taxon>
        <taxon>Batrachia</taxon>
        <taxon>Caudata</taxon>
        <taxon>Salamandroidea</taxon>
        <taxon>Salamandridae</taxon>
        <taxon>Pleurodelinae</taxon>
        <taxon>Pleurodeles</taxon>
    </lineage>
</organism>
<sequence>MYGVGVWCSWAEDQAWQPALGVAGPAKGELRMVGFPLLLPPFFSTEASAQLAQRGRGALPHPLLVKGHWQSWYPEAELRSADVGTAHKRGPDRFGEHCPRSELRPAEE</sequence>